<evidence type="ECO:0000313" key="1">
    <source>
        <dbReference type="EMBL" id="DAF62807.1"/>
    </source>
</evidence>
<dbReference type="Gene3D" id="3.90.1720.10">
    <property type="entry name" value="endopeptidase domain like (from Nostoc punctiforme)"/>
    <property type="match status" value="1"/>
</dbReference>
<organism evidence="1">
    <name type="scientific">Myoviridae sp. ctiv53</name>
    <dbReference type="NCBI Taxonomy" id="2827703"/>
    <lineage>
        <taxon>Viruses</taxon>
        <taxon>Duplodnaviria</taxon>
        <taxon>Heunggongvirae</taxon>
        <taxon>Uroviricota</taxon>
        <taxon>Caudoviricetes</taxon>
    </lineage>
</organism>
<proteinExistence type="predicted"/>
<accession>A0A8S5TIK0</accession>
<protein>
    <submittedName>
        <fullName evidence="1">Cysteine peptidase</fullName>
    </submittedName>
</protein>
<name>A0A8S5TIK0_9CAUD</name>
<sequence>MNTQSIYLALYRGRRDGTGWRVWLARATDWLTRKITRGQYSHCEIAFRLPENDAAGAPLYECRSASIRDGGVRMKVMPLPPDKWDVIPLPASQAMAERLQSLWDNTRAAPYDFAGAIGLAIACRHSRRRWFCSEWCAQAIGLPESWRFSPNSLPAVVYAFINRGCQL</sequence>
<dbReference type="EMBL" id="BK032828">
    <property type="protein sequence ID" value="DAF62807.1"/>
    <property type="molecule type" value="Genomic_DNA"/>
</dbReference>
<reference evidence="1" key="1">
    <citation type="journal article" date="2021" name="Proc. Natl. Acad. Sci. U.S.A.">
        <title>A Catalog of Tens of Thousands of Viruses from Human Metagenomes Reveals Hidden Associations with Chronic Diseases.</title>
        <authorList>
            <person name="Tisza M.J."/>
            <person name="Buck C.B."/>
        </authorList>
    </citation>
    <scope>NUCLEOTIDE SEQUENCE</scope>
    <source>
        <strain evidence="1">Ctiv53</strain>
    </source>
</reference>